<dbReference type="GO" id="GO:0005737">
    <property type="term" value="C:cytoplasm"/>
    <property type="evidence" value="ECO:0007669"/>
    <property type="project" value="UniProtKB-SubCell"/>
</dbReference>
<dbReference type="NCBIfam" id="NF010925">
    <property type="entry name" value="PRK14345.1"/>
    <property type="match status" value="1"/>
</dbReference>
<feature type="binding site" evidence="5 8">
    <location>
        <begin position="153"/>
        <end position="155"/>
    </location>
    <ligand>
        <name>substrate</name>
    </ligand>
</feature>
<dbReference type="PIRSF" id="PIRSF016262">
    <property type="entry name" value="LPLase"/>
    <property type="match status" value="1"/>
</dbReference>
<dbReference type="HAMAP" id="MF_00013">
    <property type="entry name" value="LipB"/>
    <property type="match status" value="1"/>
</dbReference>
<dbReference type="InterPro" id="IPR004143">
    <property type="entry name" value="BPL_LPL_catalytic"/>
</dbReference>
<dbReference type="STRING" id="1703779.AMJ83_05335"/>
<evidence type="ECO:0000256" key="5">
    <source>
        <dbReference type="HAMAP-Rule" id="MF_00013"/>
    </source>
</evidence>
<comment type="miscellaneous">
    <text evidence="5">In the reaction, the free carboxyl group of octanoic acid is attached via an amide linkage to the epsilon-amino group of a specific lysine residue of lipoyl domains of lipoate-dependent enzymes.</text>
</comment>
<organism evidence="11 12">
    <name type="scientific">candidate division WOR_3 bacterium SM23_42</name>
    <dbReference type="NCBI Taxonomy" id="1703779"/>
    <lineage>
        <taxon>Bacteria</taxon>
        <taxon>Bacteria division WOR-3</taxon>
    </lineage>
</organism>
<dbReference type="PANTHER" id="PTHR10993:SF7">
    <property type="entry name" value="LIPOYLTRANSFERASE 2, MITOCHONDRIAL-RELATED"/>
    <property type="match status" value="1"/>
</dbReference>
<dbReference type="Gene3D" id="3.30.930.10">
    <property type="entry name" value="Bira Bifunctional Protein, Domain 2"/>
    <property type="match status" value="1"/>
</dbReference>
<feature type="site" description="Lowers pKa of active site Cys" evidence="5 9">
    <location>
        <position position="137"/>
    </location>
</feature>
<dbReference type="NCBIfam" id="TIGR00214">
    <property type="entry name" value="lipB"/>
    <property type="match status" value="1"/>
</dbReference>
<dbReference type="AlphaFoldDB" id="A0A0S8FT24"/>
<comment type="caution">
    <text evidence="11">The sequence shown here is derived from an EMBL/GenBank/DDBJ whole genome shotgun (WGS) entry which is preliminary data.</text>
</comment>
<feature type="binding site" evidence="5 8">
    <location>
        <begin position="73"/>
        <end position="80"/>
    </location>
    <ligand>
        <name>substrate</name>
    </ligand>
</feature>
<dbReference type="EMBL" id="LJUJ01000008">
    <property type="protein sequence ID" value="KPK63871.1"/>
    <property type="molecule type" value="Genomic_DNA"/>
</dbReference>
<comment type="subcellular location">
    <subcellularLocation>
        <location evidence="5">Cytoplasm</location>
    </subcellularLocation>
</comment>
<dbReference type="GO" id="GO:0033819">
    <property type="term" value="F:lipoyl(octanoyl) transferase activity"/>
    <property type="evidence" value="ECO:0007669"/>
    <property type="project" value="UniProtKB-EC"/>
</dbReference>
<evidence type="ECO:0000256" key="1">
    <source>
        <dbReference type="ARBA" id="ARBA00004821"/>
    </source>
</evidence>
<dbReference type="InterPro" id="IPR045864">
    <property type="entry name" value="aa-tRNA-synth_II/BPL/LPL"/>
</dbReference>
<protein>
    <recommendedName>
        <fullName evidence="5 6">Octanoyltransferase</fullName>
        <ecNumber evidence="5 6">2.3.1.181</ecNumber>
    </recommendedName>
    <alternativeName>
        <fullName evidence="5">Lipoate-protein ligase B</fullName>
    </alternativeName>
    <alternativeName>
        <fullName evidence="5">Lipoyl/octanoyl transferase</fullName>
    </alternativeName>
    <alternativeName>
        <fullName evidence="5">Octanoyl-[acyl-carrier-protein]-protein N-octanoyltransferase</fullName>
    </alternativeName>
</protein>
<keyword evidence="3 5" id="KW-0012">Acyltransferase</keyword>
<sequence length="219" mass="24997">MQVLNLGRRDYKEVWDLQKSIHHERVDNRIPNTLILVEHDPVITLGKSGRQDNVLFPVVSLESRGLKYYKIERGGDVTFHGPGQLVGYPIFNVKEGLTGIKPFIERIEDAIIETVSDFGINAYKREKFIGVWTEKGKICSIGIAVKRWVSFHGFALNVNTDLKYFDLIVPCGLKNVEMTSMQQILGKQLSMDKVLETTIERFSSIFHEGIQETCLEEII</sequence>
<feature type="binding site" evidence="5 8">
    <location>
        <begin position="140"/>
        <end position="142"/>
    </location>
    <ligand>
        <name>substrate</name>
    </ligand>
</feature>
<dbReference type="Pfam" id="PF21948">
    <property type="entry name" value="LplA-B_cat"/>
    <property type="match status" value="1"/>
</dbReference>
<evidence type="ECO:0000256" key="4">
    <source>
        <dbReference type="ARBA" id="ARBA00024732"/>
    </source>
</evidence>
<dbReference type="PANTHER" id="PTHR10993">
    <property type="entry name" value="OCTANOYLTRANSFERASE"/>
    <property type="match status" value="1"/>
</dbReference>
<comment type="function">
    <text evidence="4 5 6">Catalyzes the transfer of endogenously produced octanoic acid from octanoyl-acyl-carrier-protein onto the lipoyl domains of lipoate-dependent enzymes. Lipoyl-ACP can also act as a substrate although octanoyl-ACP is likely to be the physiological substrate.</text>
</comment>
<dbReference type="UniPathway" id="UPA00538">
    <property type="reaction ID" value="UER00592"/>
</dbReference>
<dbReference type="Proteomes" id="UP000051373">
    <property type="component" value="Unassembled WGS sequence"/>
</dbReference>
<evidence type="ECO:0000259" key="10">
    <source>
        <dbReference type="PROSITE" id="PS51733"/>
    </source>
</evidence>
<dbReference type="PROSITE" id="PS01313">
    <property type="entry name" value="LIPB"/>
    <property type="match status" value="1"/>
</dbReference>
<evidence type="ECO:0000256" key="3">
    <source>
        <dbReference type="ARBA" id="ARBA00023315"/>
    </source>
</evidence>
<proteinExistence type="inferred from homology"/>
<evidence type="ECO:0000256" key="7">
    <source>
        <dbReference type="PIRSR" id="PIRSR016262-1"/>
    </source>
</evidence>
<reference evidence="11 12" key="1">
    <citation type="journal article" date="2015" name="Microbiome">
        <title>Genomic resolution of linkages in carbon, nitrogen, and sulfur cycling among widespread estuary sediment bacteria.</title>
        <authorList>
            <person name="Baker B.J."/>
            <person name="Lazar C.S."/>
            <person name="Teske A.P."/>
            <person name="Dick G.J."/>
        </authorList>
    </citation>
    <scope>NUCLEOTIDE SEQUENCE [LARGE SCALE GENOMIC DNA]</scope>
    <source>
        <strain evidence="11">SM23_42</strain>
    </source>
</reference>
<keyword evidence="5" id="KW-0963">Cytoplasm</keyword>
<evidence type="ECO:0000256" key="8">
    <source>
        <dbReference type="PIRSR" id="PIRSR016262-2"/>
    </source>
</evidence>
<gene>
    <name evidence="5" type="primary">lipB</name>
    <name evidence="11" type="ORF">AMJ83_05335</name>
</gene>
<dbReference type="SUPFAM" id="SSF55681">
    <property type="entry name" value="Class II aaRS and biotin synthetases"/>
    <property type="match status" value="1"/>
</dbReference>
<comment type="catalytic activity">
    <reaction evidence="5 6">
        <text>octanoyl-[ACP] + L-lysyl-[protein] = N(6)-octanoyl-L-lysyl-[protein] + holo-[ACP] + H(+)</text>
        <dbReference type="Rhea" id="RHEA:17665"/>
        <dbReference type="Rhea" id="RHEA-COMP:9636"/>
        <dbReference type="Rhea" id="RHEA-COMP:9685"/>
        <dbReference type="Rhea" id="RHEA-COMP:9752"/>
        <dbReference type="Rhea" id="RHEA-COMP:9928"/>
        <dbReference type="ChEBI" id="CHEBI:15378"/>
        <dbReference type="ChEBI" id="CHEBI:29969"/>
        <dbReference type="ChEBI" id="CHEBI:64479"/>
        <dbReference type="ChEBI" id="CHEBI:78463"/>
        <dbReference type="ChEBI" id="CHEBI:78809"/>
        <dbReference type="EC" id="2.3.1.181"/>
    </reaction>
</comment>
<name>A0A0S8FT24_UNCW3</name>
<dbReference type="InterPro" id="IPR020605">
    <property type="entry name" value="Octanoyltransferase_CS"/>
</dbReference>
<feature type="active site" description="Acyl-thioester intermediate" evidence="5 7">
    <location>
        <position position="171"/>
    </location>
</feature>
<evidence type="ECO:0000256" key="6">
    <source>
        <dbReference type="PIRNR" id="PIRNR016262"/>
    </source>
</evidence>
<feature type="domain" description="BPL/LPL catalytic" evidence="10">
    <location>
        <begin position="28"/>
        <end position="210"/>
    </location>
</feature>
<comment type="similarity">
    <text evidence="5 6">Belongs to the LipB family.</text>
</comment>
<accession>A0A0S8FT24</accession>
<evidence type="ECO:0000256" key="9">
    <source>
        <dbReference type="PIRSR" id="PIRSR016262-3"/>
    </source>
</evidence>
<dbReference type="PATRIC" id="fig|1703779.3.peg.1285"/>
<evidence type="ECO:0000313" key="11">
    <source>
        <dbReference type="EMBL" id="KPK63871.1"/>
    </source>
</evidence>
<dbReference type="PROSITE" id="PS51733">
    <property type="entry name" value="BPL_LPL_CATALYTIC"/>
    <property type="match status" value="1"/>
</dbReference>
<comment type="pathway">
    <text evidence="1 5 6">Protein modification; protein lipoylation via endogenous pathway; protein N(6)-(lipoyl)lysine from octanoyl-[acyl-carrier-protein]: step 1/2.</text>
</comment>
<evidence type="ECO:0000256" key="2">
    <source>
        <dbReference type="ARBA" id="ARBA00022679"/>
    </source>
</evidence>
<dbReference type="GO" id="GO:0009249">
    <property type="term" value="P:protein lipoylation"/>
    <property type="evidence" value="ECO:0007669"/>
    <property type="project" value="InterPro"/>
</dbReference>
<dbReference type="EC" id="2.3.1.181" evidence="5 6"/>
<keyword evidence="2 5" id="KW-0808">Transferase</keyword>
<evidence type="ECO:0000313" key="12">
    <source>
        <dbReference type="Proteomes" id="UP000051373"/>
    </source>
</evidence>
<dbReference type="InterPro" id="IPR000544">
    <property type="entry name" value="Octanoyltransferase"/>
</dbReference>
<dbReference type="CDD" id="cd16444">
    <property type="entry name" value="LipB"/>
    <property type="match status" value="1"/>
</dbReference>